<evidence type="ECO:0000313" key="3">
    <source>
        <dbReference type="EMBL" id="GAA2917761.1"/>
    </source>
</evidence>
<dbReference type="RefSeq" id="WP_244789844.1">
    <property type="nucleotide sequence ID" value="NZ_BAAAVA010000013.1"/>
</dbReference>
<feature type="transmembrane region" description="Helical" evidence="2">
    <location>
        <begin position="108"/>
        <end position="128"/>
    </location>
</feature>
<protein>
    <submittedName>
        <fullName evidence="3">Uncharacterized protein</fullName>
    </submittedName>
</protein>
<feature type="region of interest" description="Disordered" evidence="1">
    <location>
        <begin position="131"/>
        <end position="173"/>
    </location>
</feature>
<keyword evidence="2" id="KW-0812">Transmembrane</keyword>
<accession>A0ABN3WJ03</accession>
<keyword evidence="2" id="KW-1133">Transmembrane helix</keyword>
<evidence type="ECO:0000256" key="1">
    <source>
        <dbReference type="SAM" id="MobiDB-lite"/>
    </source>
</evidence>
<proteinExistence type="predicted"/>
<name>A0ABN3WJ03_9ACTN</name>
<keyword evidence="4" id="KW-1185">Reference proteome</keyword>
<reference evidence="3 4" key="1">
    <citation type="journal article" date="2019" name="Int. J. Syst. Evol. Microbiol.">
        <title>The Global Catalogue of Microorganisms (GCM) 10K type strain sequencing project: providing services to taxonomists for standard genome sequencing and annotation.</title>
        <authorList>
            <consortium name="The Broad Institute Genomics Platform"/>
            <consortium name="The Broad Institute Genome Sequencing Center for Infectious Disease"/>
            <person name="Wu L."/>
            <person name="Ma J."/>
        </authorList>
    </citation>
    <scope>NUCLEOTIDE SEQUENCE [LARGE SCALE GENOMIC DNA]</scope>
    <source>
        <strain evidence="3 4">JCM 9650</strain>
    </source>
</reference>
<sequence length="173" mass="18543">MTTPDPTGRGTPHDPEHTPSHGGDVWLKVLADNERAIHDSAPREPSARERTIGRPPRHPRADRHAPRDPRPGQEPADGPGKTVGDLWQPDSPQPTWRELDRPARLRHAVRLIATGAAICLALAAWSMLSTTAGTPGHDPVGRTTQQVEDAPAAVPASAPERADARPTPTASIE</sequence>
<dbReference type="Proteomes" id="UP001501423">
    <property type="component" value="Unassembled WGS sequence"/>
</dbReference>
<feature type="compositionally biased region" description="Basic and acidic residues" evidence="1">
    <location>
        <begin position="62"/>
        <end position="71"/>
    </location>
</feature>
<dbReference type="EMBL" id="BAAAVA010000013">
    <property type="protein sequence ID" value="GAA2917761.1"/>
    <property type="molecule type" value="Genomic_DNA"/>
</dbReference>
<feature type="compositionally biased region" description="Basic and acidic residues" evidence="1">
    <location>
        <begin position="31"/>
        <end position="52"/>
    </location>
</feature>
<organism evidence="3 4">
    <name type="scientific">Streptomyces erythrogriseus</name>
    <dbReference type="NCBI Taxonomy" id="284027"/>
    <lineage>
        <taxon>Bacteria</taxon>
        <taxon>Bacillati</taxon>
        <taxon>Actinomycetota</taxon>
        <taxon>Actinomycetes</taxon>
        <taxon>Kitasatosporales</taxon>
        <taxon>Streptomycetaceae</taxon>
        <taxon>Streptomyces</taxon>
        <taxon>Streptomyces griseoincarnatus group</taxon>
    </lineage>
</organism>
<evidence type="ECO:0000313" key="4">
    <source>
        <dbReference type="Proteomes" id="UP001501423"/>
    </source>
</evidence>
<comment type="caution">
    <text evidence="3">The sequence shown here is derived from an EMBL/GenBank/DDBJ whole genome shotgun (WGS) entry which is preliminary data.</text>
</comment>
<evidence type="ECO:0000256" key="2">
    <source>
        <dbReference type="SAM" id="Phobius"/>
    </source>
</evidence>
<gene>
    <name evidence="3" type="ORF">GCM10010478_17000</name>
</gene>
<keyword evidence="2" id="KW-0472">Membrane</keyword>
<feature type="region of interest" description="Disordered" evidence="1">
    <location>
        <begin position="1"/>
        <end position="100"/>
    </location>
</feature>